<evidence type="ECO:0000256" key="5">
    <source>
        <dbReference type="ARBA" id="ARBA00022729"/>
    </source>
</evidence>
<dbReference type="InterPro" id="IPR005017">
    <property type="entry name" value="OMPP1/FadL/TodX"/>
</dbReference>
<accession>A0A518ISF8</accession>
<evidence type="ECO:0000256" key="6">
    <source>
        <dbReference type="ARBA" id="ARBA00023136"/>
    </source>
</evidence>
<evidence type="ECO:0000313" key="8">
    <source>
        <dbReference type="EMBL" id="QDV56010.1"/>
    </source>
</evidence>
<dbReference type="GO" id="GO:0009279">
    <property type="term" value="C:cell outer membrane"/>
    <property type="evidence" value="ECO:0007669"/>
    <property type="project" value="UniProtKB-SubCell"/>
</dbReference>
<dbReference type="Gene3D" id="2.40.160.60">
    <property type="entry name" value="Outer membrane protein transport protein (OMPP1/FadL/TodX)"/>
    <property type="match status" value="1"/>
</dbReference>
<name>A0A518ISF8_9BACT</name>
<dbReference type="SUPFAM" id="SSF56935">
    <property type="entry name" value="Porins"/>
    <property type="match status" value="1"/>
</dbReference>
<evidence type="ECO:0000313" key="9">
    <source>
        <dbReference type="Proteomes" id="UP000316770"/>
    </source>
</evidence>
<proteinExistence type="inferred from homology"/>
<dbReference type="GO" id="GO:0015483">
    <property type="term" value="F:long-chain fatty acid transporting porin activity"/>
    <property type="evidence" value="ECO:0007669"/>
    <property type="project" value="TreeGrafter"/>
</dbReference>
<dbReference type="PANTHER" id="PTHR35093:SF8">
    <property type="entry name" value="OUTER MEMBRANE PROTEIN NMB0088-RELATED"/>
    <property type="match status" value="1"/>
</dbReference>
<dbReference type="AlphaFoldDB" id="A0A518ISF8"/>
<keyword evidence="3" id="KW-1134">Transmembrane beta strand</keyword>
<keyword evidence="9" id="KW-1185">Reference proteome</keyword>
<keyword evidence="5" id="KW-0732">Signal</keyword>
<evidence type="ECO:0000256" key="3">
    <source>
        <dbReference type="ARBA" id="ARBA00022452"/>
    </source>
</evidence>
<evidence type="ECO:0000256" key="1">
    <source>
        <dbReference type="ARBA" id="ARBA00004571"/>
    </source>
</evidence>
<organism evidence="8 9">
    <name type="scientific">Rosistilla oblonga</name>
    <dbReference type="NCBI Taxonomy" id="2527990"/>
    <lineage>
        <taxon>Bacteria</taxon>
        <taxon>Pseudomonadati</taxon>
        <taxon>Planctomycetota</taxon>
        <taxon>Planctomycetia</taxon>
        <taxon>Pirellulales</taxon>
        <taxon>Pirellulaceae</taxon>
        <taxon>Rosistilla</taxon>
    </lineage>
</organism>
<gene>
    <name evidence="8" type="ORF">Mal33_19890</name>
</gene>
<reference evidence="8 9" key="1">
    <citation type="submission" date="2019-02" db="EMBL/GenBank/DDBJ databases">
        <title>Deep-cultivation of Planctomycetes and their phenomic and genomic characterization uncovers novel biology.</title>
        <authorList>
            <person name="Wiegand S."/>
            <person name="Jogler M."/>
            <person name="Boedeker C."/>
            <person name="Pinto D."/>
            <person name="Vollmers J."/>
            <person name="Rivas-Marin E."/>
            <person name="Kohn T."/>
            <person name="Peeters S.H."/>
            <person name="Heuer A."/>
            <person name="Rast P."/>
            <person name="Oberbeckmann S."/>
            <person name="Bunk B."/>
            <person name="Jeske O."/>
            <person name="Meyerdierks A."/>
            <person name="Storesund J.E."/>
            <person name="Kallscheuer N."/>
            <person name="Luecker S."/>
            <person name="Lage O.M."/>
            <person name="Pohl T."/>
            <person name="Merkel B.J."/>
            <person name="Hornburger P."/>
            <person name="Mueller R.-W."/>
            <person name="Bruemmer F."/>
            <person name="Labrenz M."/>
            <person name="Spormann A.M."/>
            <person name="Op den Camp H."/>
            <person name="Overmann J."/>
            <person name="Amann R."/>
            <person name="Jetten M.S.M."/>
            <person name="Mascher T."/>
            <person name="Medema M.H."/>
            <person name="Devos D.P."/>
            <person name="Kaster A.-K."/>
            <person name="Ovreas L."/>
            <person name="Rohde M."/>
            <person name="Galperin M.Y."/>
            <person name="Jogler C."/>
        </authorList>
    </citation>
    <scope>NUCLEOTIDE SEQUENCE [LARGE SCALE GENOMIC DNA]</scope>
    <source>
        <strain evidence="8 9">Mal33</strain>
    </source>
</reference>
<keyword evidence="6" id="KW-0472">Membrane</keyword>
<dbReference type="RefSeq" id="WP_145283990.1">
    <property type="nucleotide sequence ID" value="NZ_CP036318.1"/>
</dbReference>
<dbReference type="Pfam" id="PF03349">
    <property type="entry name" value="Toluene_X"/>
    <property type="match status" value="1"/>
</dbReference>
<comment type="subcellular location">
    <subcellularLocation>
        <location evidence="1">Cell outer membrane</location>
        <topology evidence="1">Multi-pass membrane protein</topology>
    </subcellularLocation>
</comment>
<sequence length="411" mass="43756">MFLLLGTTGVCFGQGAIVSSAGPVHRGMGGASTAAPISALGALYWNPATISGMEHGELEVGMDLLFTQHRVDSTFGPFSGSTEAEPGTFPIPNIGWVHHLENSPVSLGLSVNAVAGFKTNVQSDPTNPVMSPQPTGLGRVSSEASFLQIAPVISYALTDRISIGGGPVITSGQVGLEPFVFGSANSDSTYSSGRSSRYHWGGGLQAGVYFIPNEDWRFGASFKSPSWMEEFEFYGEDETGAPRELSAHIDLPMILSLGTAYAGFDKWLLAVDLRYIDYANADGFGDPATYDATGRLNGLDWSSVMAVAFGAQRAIGDRAFIRGGYSYNQNPVRESESFYNVATPLIYEHTLSVGGSYKLNEMLALNIAYSHFFENSRTGPIVMPGVGAIPGSSVTNEMSADVLSFGILMRQ</sequence>
<dbReference type="Proteomes" id="UP000316770">
    <property type="component" value="Chromosome"/>
</dbReference>
<keyword evidence="7" id="KW-0998">Cell outer membrane</keyword>
<comment type="similarity">
    <text evidence="2">Belongs to the OmpP1/FadL family.</text>
</comment>
<protein>
    <submittedName>
        <fullName evidence="8">Outer membrane protein transport protein (OMPP1/FadL/TodX)</fullName>
    </submittedName>
</protein>
<evidence type="ECO:0000256" key="7">
    <source>
        <dbReference type="ARBA" id="ARBA00023237"/>
    </source>
</evidence>
<evidence type="ECO:0000256" key="4">
    <source>
        <dbReference type="ARBA" id="ARBA00022692"/>
    </source>
</evidence>
<evidence type="ECO:0000256" key="2">
    <source>
        <dbReference type="ARBA" id="ARBA00008163"/>
    </source>
</evidence>
<keyword evidence="4" id="KW-0812">Transmembrane</keyword>
<dbReference type="EMBL" id="CP036318">
    <property type="protein sequence ID" value="QDV56010.1"/>
    <property type="molecule type" value="Genomic_DNA"/>
</dbReference>
<dbReference type="PANTHER" id="PTHR35093">
    <property type="entry name" value="OUTER MEMBRANE PROTEIN NMB0088-RELATED"/>
    <property type="match status" value="1"/>
</dbReference>